<dbReference type="GO" id="GO:0005886">
    <property type="term" value="C:plasma membrane"/>
    <property type="evidence" value="ECO:0007669"/>
    <property type="project" value="UniProtKB-SubCell"/>
</dbReference>
<evidence type="ECO:0000256" key="4">
    <source>
        <dbReference type="ARBA" id="ARBA00023136"/>
    </source>
</evidence>
<evidence type="ECO:0000256" key="3">
    <source>
        <dbReference type="ARBA" id="ARBA00022989"/>
    </source>
</evidence>
<dbReference type="InterPro" id="IPR036640">
    <property type="entry name" value="ABC1_TM_sf"/>
</dbReference>
<dbReference type="KEGG" id="pabs:JIR001_11620"/>
<dbReference type="EMBL" id="AP024601">
    <property type="protein sequence ID" value="BCU81379.1"/>
    <property type="molecule type" value="Genomic_DNA"/>
</dbReference>
<keyword evidence="6" id="KW-1185">Reference proteome</keyword>
<evidence type="ECO:0000256" key="2">
    <source>
        <dbReference type="ARBA" id="ARBA00022692"/>
    </source>
</evidence>
<dbReference type="SUPFAM" id="SSF90123">
    <property type="entry name" value="ABC transporter transmembrane region"/>
    <property type="match status" value="1"/>
</dbReference>
<keyword evidence="4" id="KW-0472">Membrane</keyword>
<reference evidence="5" key="1">
    <citation type="journal article" date="2013" name="Int. J. Syst. Evol. Microbiol.">
        <title>Polycladomyces abyssicola gen. nov., sp. nov., a thermophilic filamentous bacterium isolated from hemipelagic sediment.</title>
        <authorList>
            <person name="Tsubouchi T."/>
            <person name="Shimane Y."/>
            <person name="Mori K."/>
            <person name="Usui K."/>
            <person name="Hiraki T."/>
            <person name="Tame A."/>
            <person name="Uematsu K."/>
            <person name="Maruyama T."/>
            <person name="Hatada Y."/>
        </authorList>
    </citation>
    <scope>NUCLEOTIDE SEQUENCE</scope>
    <source>
        <strain evidence="5">JIR-001</strain>
    </source>
</reference>
<reference evidence="5" key="2">
    <citation type="journal article" date="2021" name="Microbiol. Resour. Announc.">
        <title>Complete Genome Sequence of Polycladomyces abyssicola JIR-001T, Isolated from Hemipelagic Sediment in Deep Seawater.</title>
        <authorList>
            <person name="Tsubouchi T."/>
            <person name="Kaneko Y."/>
        </authorList>
    </citation>
    <scope>NUCLEOTIDE SEQUENCE</scope>
    <source>
        <strain evidence="5">JIR-001</strain>
    </source>
</reference>
<proteinExistence type="predicted"/>
<name>A0A8D5UE39_9BACL</name>
<dbReference type="Proteomes" id="UP000677436">
    <property type="component" value="Chromosome"/>
</dbReference>
<evidence type="ECO:0000313" key="6">
    <source>
        <dbReference type="Proteomes" id="UP000677436"/>
    </source>
</evidence>
<comment type="subcellular location">
    <subcellularLocation>
        <location evidence="1">Cell membrane</location>
        <topology evidence="1">Multi-pass membrane protein</topology>
    </subcellularLocation>
</comment>
<dbReference type="AlphaFoldDB" id="A0A8D5UE39"/>
<keyword evidence="3" id="KW-1133">Transmembrane helix</keyword>
<organism evidence="5 6">
    <name type="scientific">Polycladomyces abyssicola</name>
    <dbReference type="NCBI Taxonomy" id="1125966"/>
    <lineage>
        <taxon>Bacteria</taxon>
        <taxon>Bacillati</taxon>
        <taxon>Bacillota</taxon>
        <taxon>Bacilli</taxon>
        <taxon>Bacillales</taxon>
        <taxon>Thermoactinomycetaceae</taxon>
        <taxon>Polycladomyces</taxon>
    </lineage>
</organism>
<evidence type="ECO:0000256" key="1">
    <source>
        <dbReference type="ARBA" id="ARBA00004651"/>
    </source>
</evidence>
<sequence>MRIFRELGWFFRQEKRSYAIGVLTLFLVALMELFPPYVIGVIVDAIESDTRLPA</sequence>
<dbReference type="GO" id="GO:0005524">
    <property type="term" value="F:ATP binding"/>
    <property type="evidence" value="ECO:0007669"/>
    <property type="project" value="InterPro"/>
</dbReference>
<gene>
    <name evidence="5" type="ORF">JIR001_11620</name>
</gene>
<keyword evidence="2" id="KW-0812">Transmembrane</keyword>
<evidence type="ECO:0000313" key="5">
    <source>
        <dbReference type="EMBL" id="BCU81379.1"/>
    </source>
</evidence>
<protein>
    <submittedName>
        <fullName evidence="5">Uncharacterized protein</fullName>
    </submittedName>
</protein>
<accession>A0A8D5UE39</accession>